<feature type="domain" description="Type I restriction modification DNA specificity" evidence="4">
    <location>
        <begin position="14"/>
        <end position="170"/>
    </location>
</feature>
<dbReference type="InterPro" id="IPR000055">
    <property type="entry name" value="Restrct_endonuc_typeI_TRD"/>
</dbReference>
<dbReference type="Gene3D" id="3.90.220.20">
    <property type="entry name" value="DNA methylase specificity domains"/>
    <property type="match status" value="1"/>
</dbReference>
<evidence type="ECO:0000313" key="6">
    <source>
        <dbReference type="Proteomes" id="UP000254329"/>
    </source>
</evidence>
<keyword evidence="6" id="KW-1185">Reference proteome</keyword>
<evidence type="ECO:0000259" key="4">
    <source>
        <dbReference type="Pfam" id="PF01420"/>
    </source>
</evidence>
<dbReference type="InterPro" id="IPR051212">
    <property type="entry name" value="Type-I_RE_S_subunit"/>
</dbReference>
<dbReference type="CDD" id="cd17291">
    <property type="entry name" value="RMtype1_S_MgeORF438P-TRD-CR_like"/>
    <property type="match status" value="1"/>
</dbReference>
<dbReference type="AlphaFoldDB" id="A0A1V4B2H7"/>
<dbReference type="EMBL" id="UGHF01000001">
    <property type="protein sequence ID" value="STO59908.1"/>
    <property type="molecule type" value="Genomic_DNA"/>
</dbReference>
<proteinExistence type="inferred from homology"/>
<reference evidence="5 6" key="1">
    <citation type="submission" date="2018-06" db="EMBL/GenBank/DDBJ databases">
        <authorList>
            <consortium name="Pathogen Informatics"/>
            <person name="Doyle S."/>
        </authorList>
    </citation>
    <scope>NUCLEOTIDE SEQUENCE [LARGE SCALE GENOMIC DNA]</scope>
    <source>
        <strain evidence="5 6">NCTC1659</strain>
    </source>
</reference>
<dbReference type="Proteomes" id="UP000254329">
    <property type="component" value="Unassembled WGS sequence"/>
</dbReference>
<keyword evidence="2" id="KW-0680">Restriction system</keyword>
<organism evidence="5 6">
    <name type="scientific">Canicola haemoglobinophilus</name>
    <dbReference type="NCBI Taxonomy" id="733"/>
    <lineage>
        <taxon>Bacteria</taxon>
        <taxon>Pseudomonadati</taxon>
        <taxon>Pseudomonadota</taxon>
        <taxon>Gammaproteobacteria</taxon>
        <taxon>Pasteurellales</taxon>
        <taxon>Pasteurellaceae</taxon>
        <taxon>Canicola</taxon>
    </lineage>
</organism>
<dbReference type="GO" id="GO:0003677">
    <property type="term" value="F:DNA binding"/>
    <property type="evidence" value="ECO:0007669"/>
    <property type="project" value="UniProtKB-KW"/>
</dbReference>
<keyword evidence="3" id="KW-0238">DNA-binding</keyword>
<dbReference type="InterPro" id="IPR044946">
    <property type="entry name" value="Restrct_endonuc_typeI_TRD_sf"/>
</dbReference>
<evidence type="ECO:0000256" key="3">
    <source>
        <dbReference type="ARBA" id="ARBA00023125"/>
    </source>
</evidence>
<dbReference type="GO" id="GO:0009307">
    <property type="term" value="P:DNA restriction-modification system"/>
    <property type="evidence" value="ECO:0007669"/>
    <property type="project" value="UniProtKB-KW"/>
</dbReference>
<dbReference type="PANTHER" id="PTHR43140">
    <property type="entry name" value="TYPE-1 RESTRICTION ENZYME ECOKI SPECIFICITY PROTEIN"/>
    <property type="match status" value="1"/>
</dbReference>
<gene>
    <name evidence="5" type="ORF">NCTC1659_01173</name>
</gene>
<protein>
    <submittedName>
        <fullName evidence="5">Type I restriction enzyme specificity protein HsdS</fullName>
    </submittedName>
</protein>
<accession>A0A1V4B2H7</accession>
<comment type="similarity">
    <text evidence="1">Belongs to the type-I restriction system S methylase family.</text>
</comment>
<sequence>MKTNILTMIEQAEVEWKPLGEVVDVKTGQSINKQKIENNQGIYPVINSGREPLGYINEWNTENDPIGVTTRGAGVGSITWQEGKYFRGNLNYSVTIKDSDELDVRFLFHLLLHFQKQIHSLCTFTGIPALNASELKTLLIPVPKLELQKEIVKILDILTELNTDLTTALETEHILRKNNINTIGICYCLKVNWQRWGLSGRLWGR</sequence>
<dbReference type="Pfam" id="PF01420">
    <property type="entry name" value="Methylase_S"/>
    <property type="match status" value="1"/>
</dbReference>
<dbReference type="PANTHER" id="PTHR43140:SF1">
    <property type="entry name" value="TYPE I RESTRICTION ENZYME ECOKI SPECIFICITY SUBUNIT"/>
    <property type="match status" value="1"/>
</dbReference>
<name>A0A1V4B2H7_9PAST</name>
<dbReference type="SUPFAM" id="SSF116734">
    <property type="entry name" value="DNA methylase specificity domain"/>
    <property type="match status" value="1"/>
</dbReference>
<evidence type="ECO:0000256" key="2">
    <source>
        <dbReference type="ARBA" id="ARBA00022747"/>
    </source>
</evidence>
<evidence type="ECO:0000256" key="1">
    <source>
        <dbReference type="ARBA" id="ARBA00010923"/>
    </source>
</evidence>
<dbReference type="RefSeq" id="WP_169832915.1">
    <property type="nucleotide sequence ID" value="NZ_MUXZ01000008.1"/>
</dbReference>
<dbReference type="STRING" id="733.B0186_03330"/>
<evidence type="ECO:0000313" key="5">
    <source>
        <dbReference type="EMBL" id="STO59908.1"/>
    </source>
</evidence>